<feature type="transmembrane region" description="Helical" evidence="6">
    <location>
        <begin position="500"/>
        <end position="520"/>
    </location>
</feature>
<feature type="transmembrane region" description="Helical" evidence="6">
    <location>
        <begin position="294"/>
        <end position="314"/>
    </location>
</feature>
<evidence type="ECO:0000256" key="4">
    <source>
        <dbReference type="ARBA" id="ARBA00022989"/>
    </source>
</evidence>
<feature type="transmembrane region" description="Helical" evidence="6">
    <location>
        <begin position="106"/>
        <end position="125"/>
    </location>
</feature>
<feature type="transmembrane region" description="Helical" evidence="6">
    <location>
        <begin position="232"/>
        <end position="254"/>
    </location>
</feature>
<evidence type="ECO:0000256" key="2">
    <source>
        <dbReference type="ARBA" id="ARBA00022475"/>
    </source>
</evidence>
<evidence type="ECO:0000313" key="7">
    <source>
        <dbReference type="EMBL" id="CEQ03503.1"/>
    </source>
</evidence>
<dbReference type="InterPro" id="IPR018385">
    <property type="entry name" value="C4_dicarb_anaerob_car-like"/>
</dbReference>
<dbReference type="Pfam" id="PF03606">
    <property type="entry name" value="DcuC"/>
    <property type="match status" value="1"/>
</dbReference>
<evidence type="ECO:0000256" key="5">
    <source>
        <dbReference type="ARBA" id="ARBA00023136"/>
    </source>
</evidence>
<dbReference type="GO" id="GO:0005886">
    <property type="term" value="C:plasma membrane"/>
    <property type="evidence" value="ECO:0007669"/>
    <property type="project" value="UniProtKB-SubCell"/>
</dbReference>
<feature type="transmembrane region" description="Helical" evidence="6">
    <location>
        <begin position="146"/>
        <end position="166"/>
    </location>
</feature>
<feature type="transmembrane region" description="Helical" evidence="6">
    <location>
        <begin position="21"/>
        <end position="41"/>
    </location>
</feature>
<dbReference type="AlphaFoldDB" id="A0A0C7G541"/>
<proteinExistence type="predicted"/>
<feature type="transmembrane region" description="Helical" evidence="6">
    <location>
        <begin position="457"/>
        <end position="480"/>
    </location>
</feature>
<keyword evidence="3 6" id="KW-0812">Transmembrane</keyword>
<dbReference type="PANTHER" id="PTHR43652:SF6">
    <property type="entry name" value="ARGININE REPRESSOR"/>
    <property type="match status" value="1"/>
</dbReference>
<feature type="transmembrane region" description="Helical" evidence="6">
    <location>
        <begin position="420"/>
        <end position="445"/>
    </location>
</feature>
<feature type="transmembrane region" description="Helical" evidence="6">
    <location>
        <begin position="334"/>
        <end position="355"/>
    </location>
</feature>
<dbReference type="PANTHER" id="PTHR43652">
    <property type="entry name" value="BASIC AMINO ACID ANTIPORTER YFCC-RELATED"/>
    <property type="match status" value="1"/>
</dbReference>
<evidence type="ECO:0000256" key="1">
    <source>
        <dbReference type="ARBA" id="ARBA00004651"/>
    </source>
</evidence>
<gene>
    <name evidence="7" type="ORF">R28058_12361</name>
</gene>
<feature type="transmembrane region" description="Helical" evidence="6">
    <location>
        <begin position="172"/>
        <end position="195"/>
    </location>
</feature>
<accession>A0A0C7G541</accession>
<dbReference type="RefSeq" id="WP_055341814.1">
    <property type="nucleotide sequence ID" value="NZ_CDNI01000003.1"/>
</dbReference>
<evidence type="ECO:0000256" key="6">
    <source>
        <dbReference type="SAM" id="Phobius"/>
    </source>
</evidence>
<name>A0A0C7G541_PARSO</name>
<protein>
    <submittedName>
        <fullName evidence="7">C4-dicarboxylate transporter</fullName>
    </submittedName>
</protein>
<keyword evidence="2" id="KW-1003">Cell membrane</keyword>
<comment type="subcellular location">
    <subcellularLocation>
        <location evidence="1">Cell membrane</location>
        <topology evidence="1">Multi-pass membrane protein</topology>
    </subcellularLocation>
</comment>
<dbReference type="InterPro" id="IPR051679">
    <property type="entry name" value="DASS-Related_Transporters"/>
</dbReference>
<organism evidence="7 8">
    <name type="scientific">Paraclostridium sordellii</name>
    <name type="common">Clostridium sordellii</name>
    <dbReference type="NCBI Taxonomy" id="1505"/>
    <lineage>
        <taxon>Bacteria</taxon>
        <taxon>Bacillati</taxon>
        <taxon>Bacillota</taxon>
        <taxon>Clostridia</taxon>
        <taxon>Peptostreptococcales</taxon>
        <taxon>Peptostreptococcaceae</taxon>
        <taxon>Paraclostridium</taxon>
    </lineage>
</organism>
<dbReference type="OrthoDB" id="255482at2"/>
<keyword evidence="5 6" id="KW-0472">Membrane</keyword>
<sequence>MLKALKSNDRKATKKKKFKFPSAYTVLLTIMIVIALVTQVVPGVKKAQLADIVMAPVTGMVGIKDNALDQAISTSMSEGGIDAALETINNEDTPYVSVWNDGTLKGAIDVALFVLIIGGFLGVITKTGALDAGVGALVKKLKGKELMLIPVLMLIFSLGGTSYGMAEESLAFYALITATMMAAGFDSLVGASTLLLGCGVGVLGSTVNPFAIGAAISAAGASGVQINQGTTIILGVALWIVPLIISILYVMNYAKKVYNDKGKSILSKNELDANKEVFENNSEEILGLSGKQKIALGLFAFSFVVMIISVIPWSDFGVIIFDNTAWFNGSALGTWWFPELTVWFFIMAVVIGVVCRMSEKDIVKSFISGCEDMVGVALVVGISRGISFMMANSGLDLFILDKASGILSGVSGMLFANMAYLIYIALSFLIPSTSGLASVSIPIFAPLAQRLNIAPEIVVSAFSAGSGIVNLITPTSGVVMGGLAISKIEYSTWIKFVTKLLVLIFISTVAILAIGSMILGV</sequence>
<dbReference type="Proteomes" id="UP000049127">
    <property type="component" value="Unassembled WGS sequence"/>
</dbReference>
<keyword evidence="4 6" id="KW-1133">Transmembrane helix</keyword>
<dbReference type="EMBL" id="CEKZ01000003">
    <property type="protein sequence ID" value="CEQ03503.1"/>
    <property type="molecule type" value="Genomic_DNA"/>
</dbReference>
<evidence type="ECO:0000313" key="8">
    <source>
        <dbReference type="Proteomes" id="UP000049127"/>
    </source>
</evidence>
<reference evidence="8" key="1">
    <citation type="submission" date="2015-01" db="EMBL/GenBank/DDBJ databases">
        <authorList>
            <person name="Aslett M.A."/>
            <person name="De Silva N."/>
        </authorList>
    </citation>
    <scope>NUCLEOTIDE SEQUENCE [LARGE SCALE GENOMIC DNA]</scope>
    <source>
        <strain evidence="8">R28058</strain>
    </source>
</reference>
<feature type="transmembrane region" description="Helical" evidence="6">
    <location>
        <begin position="376"/>
        <end position="400"/>
    </location>
</feature>
<evidence type="ECO:0000256" key="3">
    <source>
        <dbReference type="ARBA" id="ARBA00022692"/>
    </source>
</evidence>